<dbReference type="InterPro" id="IPR050957">
    <property type="entry name" value="BMP_lipoprotein"/>
</dbReference>
<evidence type="ECO:0000259" key="8">
    <source>
        <dbReference type="Pfam" id="PF02608"/>
    </source>
</evidence>
<dbReference type="EMBL" id="JBBHLI010000001">
    <property type="protein sequence ID" value="MEK9499672.1"/>
    <property type="molecule type" value="Genomic_DNA"/>
</dbReference>
<dbReference type="PANTHER" id="PTHR34296:SF2">
    <property type="entry name" value="ABC TRANSPORTER GUANOSINE-BINDING PROTEIN NUPN"/>
    <property type="match status" value="1"/>
</dbReference>
<feature type="domain" description="ABC transporter substrate-binding protein PnrA-like" evidence="8">
    <location>
        <begin position="41"/>
        <end position="311"/>
    </location>
</feature>
<dbReference type="Gene3D" id="3.40.50.2300">
    <property type="match status" value="2"/>
</dbReference>
<evidence type="ECO:0000256" key="6">
    <source>
        <dbReference type="ARBA" id="ARBA00023288"/>
    </source>
</evidence>
<sequence length="348" mass="35510">MIRSSGFGRVASVTLAVAALAACGGGESAAGDSAADDGRLRVALLTAGPVSDAGWYAGAYEGLLLIEDSLEAEVSHQQTRTPTEFDEAFLAYGSEGYDLVFAHGYEYQDAAMRAGPQFPDMSIVVSGGGRIGENVAPLVFSLWEGSYLAGMAAGGITRSGVVGMVGGVAIPPAVGTFRAFEAGVRAVRPDAEILEAFTGSWEDVAGAKEAAVAQISRGADVIIHNTDGGSFGVFQAAREATMTGDTVWALGMNRDQNDVAPDVILGSAVIRVPAAFISVAAGLVAGERPGGAPIYEGAAQGVVDFVPNPELLDRYPAGLIDRIRAAGDSVRAGTLEVPAVPFVDGEAG</sequence>
<evidence type="ECO:0000313" key="10">
    <source>
        <dbReference type="Proteomes" id="UP001484239"/>
    </source>
</evidence>
<dbReference type="Pfam" id="PF02608">
    <property type="entry name" value="Bmp"/>
    <property type="match status" value="1"/>
</dbReference>
<keyword evidence="6" id="KW-0449">Lipoprotein</keyword>
<dbReference type="PANTHER" id="PTHR34296">
    <property type="entry name" value="TRANSCRIPTIONAL ACTIVATOR PROTEIN MED"/>
    <property type="match status" value="1"/>
</dbReference>
<dbReference type="InterPro" id="IPR003760">
    <property type="entry name" value="PnrA-like"/>
</dbReference>
<evidence type="ECO:0000256" key="7">
    <source>
        <dbReference type="SAM" id="SignalP"/>
    </source>
</evidence>
<feature type="chain" id="PRO_5045413264" evidence="7">
    <location>
        <begin position="22"/>
        <end position="348"/>
    </location>
</feature>
<comment type="caution">
    <text evidence="9">The sequence shown here is derived from an EMBL/GenBank/DDBJ whole genome shotgun (WGS) entry which is preliminary data.</text>
</comment>
<keyword evidence="10" id="KW-1185">Reference proteome</keyword>
<dbReference type="CDD" id="cd06304">
    <property type="entry name" value="PBP1_BmpA_Med_PnrA-like"/>
    <property type="match status" value="1"/>
</dbReference>
<evidence type="ECO:0000313" key="9">
    <source>
        <dbReference type="EMBL" id="MEK9499672.1"/>
    </source>
</evidence>
<dbReference type="RefSeq" id="WP_405286239.1">
    <property type="nucleotide sequence ID" value="NZ_JBBHLI010000001.1"/>
</dbReference>
<keyword evidence="5" id="KW-0472">Membrane</keyword>
<accession>A0ABU9E6G7</accession>
<evidence type="ECO:0000256" key="4">
    <source>
        <dbReference type="ARBA" id="ARBA00022729"/>
    </source>
</evidence>
<dbReference type="InterPro" id="IPR028082">
    <property type="entry name" value="Peripla_BP_I"/>
</dbReference>
<keyword evidence="4 7" id="KW-0732">Signal</keyword>
<organism evidence="9 10">
    <name type="scientific">Gaopeijia maritima</name>
    <dbReference type="NCBI Taxonomy" id="3119007"/>
    <lineage>
        <taxon>Bacteria</taxon>
        <taxon>Pseudomonadati</taxon>
        <taxon>Gemmatimonadota</taxon>
        <taxon>Longimicrobiia</taxon>
        <taxon>Gaopeijiales</taxon>
        <taxon>Gaopeijiaceae</taxon>
        <taxon>Gaopeijia</taxon>
    </lineage>
</organism>
<dbReference type="SUPFAM" id="SSF53822">
    <property type="entry name" value="Periplasmic binding protein-like I"/>
    <property type="match status" value="1"/>
</dbReference>
<evidence type="ECO:0000256" key="2">
    <source>
        <dbReference type="ARBA" id="ARBA00008610"/>
    </source>
</evidence>
<gene>
    <name evidence="9" type="ORF">WI372_01580</name>
</gene>
<reference evidence="9 10" key="1">
    <citation type="submission" date="2024-02" db="EMBL/GenBank/DDBJ databases">
        <title>A novel Gemmatimonadota bacterium.</title>
        <authorList>
            <person name="Du Z.-J."/>
            <person name="Ye Y.-Q."/>
        </authorList>
    </citation>
    <scope>NUCLEOTIDE SEQUENCE [LARGE SCALE GENOMIC DNA]</scope>
    <source>
        <strain evidence="9 10">DH-20</strain>
    </source>
</reference>
<proteinExistence type="inferred from homology"/>
<evidence type="ECO:0000256" key="1">
    <source>
        <dbReference type="ARBA" id="ARBA00004193"/>
    </source>
</evidence>
<dbReference type="PROSITE" id="PS51257">
    <property type="entry name" value="PROKAR_LIPOPROTEIN"/>
    <property type="match status" value="1"/>
</dbReference>
<feature type="signal peptide" evidence="7">
    <location>
        <begin position="1"/>
        <end position="21"/>
    </location>
</feature>
<evidence type="ECO:0000256" key="3">
    <source>
        <dbReference type="ARBA" id="ARBA00022475"/>
    </source>
</evidence>
<keyword evidence="3" id="KW-1003">Cell membrane</keyword>
<comment type="subcellular location">
    <subcellularLocation>
        <location evidence="1">Cell membrane</location>
        <topology evidence="1">Lipid-anchor</topology>
    </subcellularLocation>
</comment>
<comment type="similarity">
    <text evidence="2">Belongs to the BMP lipoprotein family.</text>
</comment>
<evidence type="ECO:0000256" key="5">
    <source>
        <dbReference type="ARBA" id="ARBA00023136"/>
    </source>
</evidence>
<protein>
    <submittedName>
        <fullName evidence="9">BMP family protein</fullName>
    </submittedName>
</protein>
<dbReference type="Proteomes" id="UP001484239">
    <property type="component" value="Unassembled WGS sequence"/>
</dbReference>
<name>A0ABU9E6G7_9BACT</name>